<dbReference type="PROSITE" id="PS50893">
    <property type="entry name" value="ABC_TRANSPORTER_2"/>
    <property type="match status" value="1"/>
</dbReference>
<dbReference type="InterPro" id="IPR003593">
    <property type="entry name" value="AAA+_ATPase"/>
</dbReference>
<dbReference type="Gene3D" id="3.40.50.300">
    <property type="entry name" value="P-loop containing nucleotide triphosphate hydrolases"/>
    <property type="match status" value="1"/>
</dbReference>
<dbReference type="SMART" id="SM00382">
    <property type="entry name" value="AAA"/>
    <property type="match status" value="1"/>
</dbReference>
<keyword evidence="3 6" id="KW-0067">ATP-binding</keyword>
<dbReference type="CDD" id="cd03293">
    <property type="entry name" value="ABC_NrtD_SsuB_transporters"/>
    <property type="match status" value="1"/>
</dbReference>
<name>A0A537J9V3_9BACT</name>
<dbReference type="InterPro" id="IPR003439">
    <property type="entry name" value="ABC_transporter-like_ATP-bd"/>
</dbReference>
<dbReference type="InterPro" id="IPR027417">
    <property type="entry name" value="P-loop_NTPase"/>
</dbReference>
<organism evidence="6 7">
    <name type="scientific">Candidatus Segetimicrobium genomatis</name>
    <dbReference type="NCBI Taxonomy" id="2569760"/>
    <lineage>
        <taxon>Bacteria</taxon>
        <taxon>Bacillati</taxon>
        <taxon>Candidatus Sysuimicrobiota</taxon>
        <taxon>Candidatus Sysuimicrobiia</taxon>
        <taxon>Candidatus Sysuimicrobiales</taxon>
        <taxon>Candidatus Segetimicrobiaceae</taxon>
        <taxon>Candidatus Segetimicrobium</taxon>
    </lineage>
</organism>
<dbReference type="EMBL" id="VBAN01000268">
    <property type="protein sequence ID" value="TMI80311.1"/>
    <property type="molecule type" value="Genomic_DNA"/>
</dbReference>
<feature type="region of interest" description="Disordered" evidence="4">
    <location>
        <begin position="1"/>
        <end position="20"/>
    </location>
</feature>
<dbReference type="InterPro" id="IPR017871">
    <property type="entry name" value="ABC_transporter-like_CS"/>
</dbReference>
<sequence>MSQHNVGGDPVATVPRSAGRKSPRIVVDRVGKSFRRGAVAALQECSLEIQPSEVLCVIGPSGCGKTTLLRIIDGLIRADTGRVLADGEEITRPRRDLAMVFQHFGLFPWKTVSGNVAYGLRVQGRPDQEVRATVRHYLEMVGLQGFEGHYPYQLSGGMQQRVGLARAFAVDPSVLLMDEPFGSLDAQTREVMQGELLRLWRIQRKTLVFVTHSIDEAIILGDRVALMTHRPGRIKELIDVGIPRPRDPEAVRGSPRYATLRRYIWNELKPEVAGSGDAP</sequence>
<accession>A0A537J9V3</accession>
<evidence type="ECO:0000259" key="5">
    <source>
        <dbReference type="PROSITE" id="PS50893"/>
    </source>
</evidence>
<evidence type="ECO:0000256" key="4">
    <source>
        <dbReference type="SAM" id="MobiDB-lite"/>
    </source>
</evidence>
<dbReference type="GO" id="GO:0005524">
    <property type="term" value="F:ATP binding"/>
    <property type="evidence" value="ECO:0007669"/>
    <property type="project" value="UniProtKB-KW"/>
</dbReference>
<dbReference type="PROSITE" id="PS00211">
    <property type="entry name" value="ABC_TRANSPORTER_1"/>
    <property type="match status" value="1"/>
</dbReference>
<evidence type="ECO:0000256" key="1">
    <source>
        <dbReference type="ARBA" id="ARBA00022448"/>
    </source>
</evidence>
<dbReference type="InterPro" id="IPR050166">
    <property type="entry name" value="ABC_transporter_ATP-bind"/>
</dbReference>
<reference evidence="6 7" key="1">
    <citation type="journal article" date="2019" name="Nat. Microbiol.">
        <title>Mediterranean grassland soil C-N compound turnover is dependent on rainfall and depth, and is mediated by genomically divergent microorganisms.</title>
        <authorList>
            <person name="Diamond S."/>
            <person name="Andeer P.F."/>
            <person name="Li Z."/>
            <person name="Crits-Christoph A."/>
            <person name="Burstein D."/>
            <person name="Anantharaman K."/>
            <person name="Lane K.R."/>
            <person name="Thomas B.C."/>
            <person name="Pan C."/>
            <person name="Northen T.R."/>
            <person name="Banfield J.F."/>
        </authorList>
    </citation>
    <scope>NUCLEOTIDE SEQUENCE [LARGE SCALE GENOMIC DNA]</scope>
    <source>
        <strain evidence="6">NP_6</strain>
    </source>
</reference>
<keyword evidence="1" id="KW-0813">Transport</keyword>
<dbReference type="PANTHER" id="PTHR42788:SF13">
    <property type="entry name" value="ALIPHATIC SULFONATES IMPORT ATP-BINDING PROTEIN SSUB"/>
    <property type="match status" value="1"/>
</dbReference>
<feature type="domain" description="ABC transporter" evidence="5">
    <location>
        <begin position="25"/>
        <end position="254"/>
    </location>
</feature>
<dbReference type="GO" id="GO:0016887">
    <property type="term" value="F:ATP hydrolysis activity"/>
    <property type="evidence" value="ECO:0007669"/>
    <property type="project" value="InterPro"/>
</dbReference>
<keyword evidence="2" id="KW-0547">Nucleotide-binding</keyword>
<protein>
    <submittedName>
        <fullName evidence="6">ABC transporter ATP-binding protein</fullName>
    </submittedName>
</protein>
<dbReference type="AlphaFoldDB" id="A0A537J9V3"/>
<dbReference type="PANTHER" id="PTHR42788">
    <property type="entry name" value="TAURINE IMPORT ATP-BINDING PROTEIN-RELATED"/>
    <property type="match status" value="1"/>
</dbReference>
<evidence type="ECO:0000313" key="7">
    <source>
        <dbReference type="Proteomes" id="UP000318093"/>
    </source>
</evidence>
<comment type="caution">
    <text evidence="6">The sequence shown here is derived from an EMBL/GenBank/DDBJ whole genome shotgun (WGS) entry which is preliminary data.</text>
</comment>
<proteinExistence type="predicted"/>
<evidence type="ECO:0000256" key="2">
    <source>
        <dbReference type="ARBA" id="ARBA00022741"/>
    </source>
</evidence>
<evidence type="ECO:0000256" key="3">
    <source>
        <dbReference type="ARBA" id="ARBA00022840"/>
    </source>
</evidence>
<dbReference type="Pfam" id="PF00005">
    <property type="entry name" value="ABC_tran"/>
    <property type="match status" value="1"/>
</dbReference>
<evidence type="ECO:0000313" key="6">
    <source>
        <dbReference type="EMBL" id="TMI80311.1"/>
    </source>
</evidence>
<gene>
    <name evidence="6" type="ORF">E6H03_08655</name>
</gene>
<dbReference type="SUPFAM" id="SSF52540">
    <property type="entry name" value="P-loop containing nucleoside triphosphate hydrolases"/>
    <property type="match status" value="1"/>
</dbReference>
<dbReference type="Proteomes" id="UP000318093">
    <property type="component" value="Unassembled WGS sequence"/>
</dbReference>